<evidence type="ECO:0000313" key="2">
    <source>
        <dbReference type="Proteomes" id="UP000244077"/>
    </source>
</evidence>
<dbReference type="RefSeq" id="WP_107816606.1">
    <property type="nucleotide sequence ID" value="NZ_QAOH01000007.1"/>
</dbReference>
<dbReference type="EMBL" id="QAOH01000007">
    <property type="protein sequence ID" value="PTQ71925.1"/>
    <property type="molecule type" value="Genomic_DNA"/>
</dbReference>
<proteinExistence type="predicted"/>
<gene>
    <name evidence="1" type="ORF">C8N42_107104</name>
</gene>
<reference evidence="1 2" key="1">
    <citation type="submission" date="2018-04" db="EMBL/GenBank/DDBJ databases">
        <title>Genomic Encyclopedia of Archaeal and Bacterial Type Strains, Phase II (KMG-II): from individual species to whole genera.</title>
        <authorList>
            <person name="Goeker M."/>
        </authorList>
    </citation>
    <scope>NUCLEOTIDE SEQUENCE [LARGE SCALE GENOMIC DNA]</scope>
    <source>
        <strain evidence="1 2">DSM 100434</strain>
    </source>
</reference>
<name>A0A2T5HK27_9RHOB</name>
<comment type="caution">
    <text evidence="1">The sequence shown here is derived from an EMBL/GenBank/DDBJ whole genome shotgun (WGS) entry which is preliminary data.</text>
</comment>
<dbReference type="OrthoDB" id="7283678at2"/>
<evidence type="ECO:0000313" key="1">
    <source>
        <dbReference type="EMBL" id="PTQ71925.1"/>
    </source>
</evidence>
<keyword evidence="2" id="KW-1185">Reference proteome</keyword>
<accession>A0A2T5HK27</accession>
<protein>
    <submittedName>
        <fullName evidence="1">Uncharacterized protein</fullName>
    </submittedName>
</protein>
<organism evidence="1 2">
    <name type="scientific">Celeribacter persicus</name>
    <dbReference type="NCBI Taxonomy" id="1651082"/>
    <lineage>
        <taxon>Bacteria</taxon>
        <taxon>Pseudomonadati</taxon>
        <taxon>Pseudomonadota</taxon>
        <taxon>Alphaproteobacteria</taxon>
        <taxon>Rhodobacterales</taxon>
        <taxon>Roseobacteraceae</taxon>
        <taxon>Celeribacter</taxon>
    </lineage>
</organism>
<dbReference type="AlphaFoldDB" id="A0A2T5HK27"/>
<sequence>MNQLRWLMRAKRWAQNPPSAKRVKFVFAIIAACLALYAVEKTVGLPDWMKVAGQTHPKIRPAEQP</sequence>
<dbReference type="Proteomes" id="UP000244077">
    <property type="component" value="Unassembled WGS sequence"/>
</dbReference>